<feature type="region of interest" description="Disordered" evidence="1">
    <location>
        <begin position="98"/>
        <end position="138"/>
    </location>
</feature>
<evidence type="ECO:0000313" key="2">
    <source>
        <dbReference type="EMBL" id="ACN36499.1"/>
    </source>
</evidence>
<dbReference type="AlphaFoldDB" id="C0PMT3"/>
<feature type="compositionally biased region" description="Polar residues" evidence="1">
    <location>
        <begin position="112"/>
        <end position="125"/>
    </location>
</feature>
<proteinExistence type="evidence at transcript level"/>
<evidence type="ECO:0000256" key="1">
    <source>
        <dbReference type="SAM" id="MobiDB-lite"/>
    </source>
</evidence>
<reference evidence="2" key="1">
    <citation type="journal article" date="2009" name="PLoS Genet.">
        <title>Sequencing, mapping, and analysis of 27,455 maize full-length cDNAs.</title>
        <authorList>
            <person name="Soderlund C."/>
            <person name="Descour A."/>
            <person name="Kudrna D."/>
            <person name="Bomhoff M."/>
            <person name="Boyd L."/>
            <person name="Currie J."/>
            <person name="Angelova A."/>
            <person name="Collura K."/>
            <person name="Wissotski M."/>
            <person name="Ashley E."/>
            <person name="Morrow D."/>
            <person name="Fernandes J."/>
            <person name="Walbot V."/>
            <person name="Yu Y."/>
        </authorList>
    </citation>
    <scope>NUCLEOTIDE SEQUENCE</scope>
    <source>
        <strain evidence="2">B73</strain>
    </source>
</reference>
<name>C0PMT3_MAIZE</name>
<sequence length="225" mass="24687">MAVAALLVLKQEERAVDGRELAEHQVSASLKKLQYGTLSLNVDRLAPPPQPTVTWVVALNRPARRNDPYHLGLTGSLPGRRGTCARIRGCGRRPLYRTSARGLEARPGPSAPRTSPSLSRTSHPTSSREHGARGRRARAASIDELVLLRSRPPVLLRVRYAEPKHAIVRRVPETRGREDADPVVVGGVRMPELDDHPVAALALQHNTTQVHTEEDKVREGRGGKP</sequence>
<organism evidence="2">
    <name type="scientific">Zea mays</name>
    <name type="common">Maize</name>
    <dbReference type="NCBI Taxonomy" id="4577"/>
    <lineage>
        <taxon>Eukaryota</taxon>
        <taxon>Viridiplantae</taxon>
        <taxon>Streptophyta</taxon>
        <taxon>Embryophyta</taxon>
        <taxon>Tracheophyta</taxon>
        <taxon>Spermatophyta</taxon>
        <taxon>Magnoliopsida</taxon>
        <taxon>Liliopsida</taxon>
        <taxon>Poales</taxon>
        <taxon>Poaceae</taxon>
        <taxon>PACMAD clade</taxon>
        <taxon>Panicoideae</taxon>
        <taxon>Andropogonodae</taxon>
        <taxon>Andropogoneae</taxon>
        <taxon>Tripsacinae</taxon>
        <taxon>Zea</taxon>
    </lineage>
</organism>
<protein>
    <submittedName>
        <fullName evidence="2">Uncharacterized protein</fullName>
    </submittedName>
</protein>
<reference evidence="2" key="2">
    <citation type="submission" date="2012-06" db="EMBL/GenBank/DDBJ databases">
        <authorList>
            <person name="Yu Y."/>
            <person name="Currie J."/>
            <person name="Lomeli R."/>
            <person name="Angelova A."/>
            <person name="Collura K."/>
            <person name="Wissotski M."/>
            <person name="Campos D."/>
            <person name="Kudrna D."/>
            <person name="Golser W."/>
            <person name="Ashely E."/>
            <person name="Descour A."/>
            <person name="Fernandes J."/>
            <person name="Soderlund C."/>
            <person name="Walbot V."/>
        </authorList>
    </citation>
    <scope>NUCLEOTIDE SEQUENCE</scope>
    <source>
        <strain evidence="2">B73</strain>
    </source>
</reference>
<accession>C0PMT3</accession>
<dbReference type="EMBL" id="BT069602">
    <property type="protein sequence ID" value="ACN36499.1"/>
    <property type="molecule type" value="mRNA"/>
</dbReference>